<dbReference type="GO" id="GO:0004845">
    <property type="term" value="F:uracil phosphoribosyltransferase activity"/>
    <property type="evidence" value="ECO:0007669"/>
    <property type="project" value="UniProtKB-EC"/>
</dbReference>
<dbReference type="CDD" id="cd06223">
    <property type="entry name" value="PRTases_typeI"/>
    <property type="match status" value="1"/>
</dbReference>
<accession>A0ABP0DQA9</accession>
<organism evidence="2 3">
    <name type="scientific">Sporothrix epigloea</name>
    <dbReference type="NCBI Taxonomy" id="1892477"/>
    <lineage>
        <taxon>Eukaryota</taxon>
        <taxon>Fungi</taxon>
        <taxon>Dikarya</taxon>
        <taxon>Ascomycota</taxon>
        <taxon>Pezizomycotina</taxon>
        <taxon>Sordariomycetes</taxon>
        <taxon>Sordariomycetidae</taxon>
        <taxon>Ophiostomatales</taxon>
        <taxon>Ophiostomataceae</taxon>
        <taxon>Sporothrix</taxon>
    </lineage>
</organism>
<dbReference type="NCBIfam" id="NF001097">
    <property type="entry name" value="PRK00129.1"/>
    <property type="match status" value="1"/>
</dbReference>
<evidence type="ECO:0000259" key="1">
    <source>
        <dbReference type="Pfam" id="PF14681"/>
    </source>
</evidence>
<dbReference type="Gene3D" id="3.40.50.2020">
    <property type="match status" value="1"/>
</dbReference>
<keyword evidence="2" id="KW-0808">Transferase</keyword>
<dbReference type="Pfam" id="PF14681">
    <property type="entry name" value="UPRTase"/>
    <property type="match status" value="1"/>
</dbReference>
<feature type="domain" description="Phosphoribosyltransferase" evidence="1">
    <location>
        <begin position="40"/>
        <end position="241"/>
    </location>
</feature>
<dbReference type="EC" id="2.4.2.9" evidence="2"/>
<reference evidence="2 3" key="1">
    <citation type="submission" date="2024-01" db="EMBL/GenBank/DDBJ databases">
        <authorList>
            <person name="Allen C."/>
            <person name="Tagirdzhanova G."/>
        </authorList>
    </citation>
    <scope>NUCLEOTIDE SEQUENCE [LARGE SCALE GENOMIC DNA]</scope>
    <source>
        <strain evidence="2 3">CBS 573.63</strain>
    </source>
</reference>
<dbReference type="Proteomes" id="UP001642501">
    <property type="component" value="Unassembled WGS sequence"/>
</dbReference>
<comment type="caution">
    <text evidence="2">The sequence shown here is derived from an EMBL/GenBank/DDBJ whole genome shotgun (WGS) entry which is preliminary data.</text>
</comment>
<dbReference type="EMBL" id="CAWUOM010000066">
    <property type="protein sequence ID" value="CAK7269999.1"/>
    <property type="molecule type" value="Genomic_DNA"/>
</dbReference>
<keyword evidence="2" id="KW-0328">Glycosyltransferase</keyword>
<gene>
    <name evidence="2" type="primary">FUR1</name>
    <name evidence="2" type="ORF">SEPCBS57363_003880</name>
</gene>
<protein>
    <submittedName>
        <fullName evidence="2">Uracil phosphoribosyltransferase, synthesizes UMP from uracil</fullName>
        <ecNumber evidence="2">2.4.2.9</ecNumber>
    </submittedName>
</protein>
<name>A0ABP0DQA9_9PEZI</name>
<dbReference type="InterPro" id="IPR000836">
    <property type="entry name" value="PRTase_dom"/>
</dbReference>
<sequence length="243" mass="26921">MASKSAATTQCVGPAYRTENQMPTATVSTPVDFDTVTVLPQTPQLIALLSMIRDKTTDRGDFIFYSNRIIRLLVEEGLNHLPTVERSVTTPVGRPYAGLQFEGKICGVSIMRAGEAMEQGLRDCCRSVRIGKILIQRDEETATPKLFYDKLPEDIASRWVMLLDPMFATGGSAIMAVDVLKSRGVPEERIVFLNLIASPEGIANFATKFPKLRVVTSFIDEGLDEKNYILPGLGDFGDRYYTM</sequence>
<keyword evidence="3" id="KW-1185">Reference proteome</keyword>
<dbReference type="InterPro" id="IPR029057">
    <property type="entry name" value="PRTase-like"/>
</dbReference>
<evidence type="ECO:0000313" key="3">
    <source>
        <dbReference type="Proteomes" id="UP001642501"/>
    </source>
</evidence>
<proteinExistence type="predicted"/>
<dbReference type="SUPFAM" id="SSF53271">
    <property type="entry name" value="PRTase-like"/>
    <property type="match status" value="1"/>
</dbReference>
<evidence type="ECO:0000313" key="2">
    <source>
        <dbReference type="EMBL" id="CAK7269999.1"/>
    </source>
</evidence>